<dbReference type="SUPFAM" id="SSF88697">
    <property type="entry name" value="PUA domain-like"/>
    <property type="match status" value="1"/>
</dbReference>
<feature type="region of interest" description="Disordered" evidence="5">
    <location>
        <begin position="478"/>
        <end position="533"/>
    </location>
</feature>
<dbReference type="GeneID" id="25371752"/>
<dbReference type="InterPro" id="IPR017956">
    <property type="entry name" value="AT_hook_DNA-bd_motif"/>
</dbReference>
<dbReference type="RefSeq" id="XP_013339587.1">
    <property type="nucleotide sequence ID" value="XM_013484133.1"/>
</dbReference>
<dbReference type="InterPro" id="IPR052181">
    <property type="entry name" value="5hmC_binding"/>
</dbReference>
<proteinExistence type="predicted"/>
<gene>
    <name evidence="7" type="ORF">AUEXF2481DRAFT_83404</name>
</gene>
<comment type="subcellular location">
    <subcellularLocation>
        <location evidence="1">Nucleus</location>
    </subcellularLocation>
</comment>
<dbReference type="HOGENOM" id="CLU_041799_0_0_1"/>
<evidence type="ECO:0000259" key="6">
    <source>
        <dbReference type="Pfam" id="PF01878"/>
    </source>
</evidence>
<dbReference type="EMBL" id="KL584782">
    <property type="protein sequence ID" value="KEQ91048.1"/>
    <property type="molecule type" value="Genomic_DNA"/>
</dbReference>
<evidence type="ECO:0000256" key="4">
    <source>
        <dbReference type="ARBA" id="ARBA00023242"/>
    </source>
</evidence>
<evidence type="ECO:0000256" key="5">
    <source>
        <dbReference type="SAM" id="MobiDB-lite"/>
    </source>
</evidence>
<feature type="domain" description="EVE" evidence="6">
    <location>
        <begin position="199"/>
        <end position="362"/>
    </location>
</feature>
<dbReference type="InterPro" id="IPR002740">
    <property type="entry name" value="EVE_domain"/>
</dbReference>
<dbReference type="InParanoid" id="A0A074XZR6"/>
<dbReference type="OrthoDB" id="41445at2759"/>
<dbReference type="GO" id="GO:0003677">
    <property type="term" value="F:DNA binding"/>
    <property type="evidence" value="ECO:0007669"/>
    <property type="project" value="InterPro"/>
</dbReference>
<dbReference type="CDD" id="cd21133">
    <property type="entry name" value="EVE"/>
    <property type="match status" value="1"/>
</dbReference>
<dbReference type="Pfam" id="PF01878">
    <property type="entry name" value="EVE"/>
    <property type="match status" value="1"/>
</dbReference>
<sequence length="533" mass="57821">MPPKKRKQPAALGPEVPLTVTTPRGKILNTTAAAARPKRNIASTMPPPDPPSVKRTRRAETSSASEVTPKKRGRPPKATTATPKATVATPKSASTATPKSHRIGERQSARLASTPASEEAPPALRRSRVTKSAKSALPPIKRGRGRPPKVSEKKQPIVPDNDAAEDANDDESGGVDYDDDSTHDANITEATTIIQADRNYWLMKAEPESRIEKNANGEDVDVKFTIDDLRYRTQPEPWEGIRNAQAQNNMKAMRVGDLAFLYESNCKKPGIVGIMEIVEEASPDYHAFDKNSAYYDPKSNPEKPKWMLVHVAFRRKFDEKFTLKDLQMFSKPGGALAGMELFKQSRLSVTKVARPQWEFIMSQIGDDDDDEEMQDFDASVGAERDGGDMEAEAAGGGLDEGFDEGVDGGFEEGLDEGLEDGLDEGLDEDTGDIEGFSNTDLGNDFAAAFEAPANLRTATDESGPDPTANEIPDVVDQMSAYAMAPPSRDVSRDVSRGRSRRGRGRPASVPVDYSEVMHDASVPAKHAGDAPSA</sequence>
<feature type="compositionally biased region" description="Acidic residues" evidence="5">
    <location>
        <begin position="162"/>
        <end position="181"/>
    </location>
</feature>
<evidence type="ECO:0000313" key="7">
    <source>
        <dbReference type="EMBL" id="KEQ91048.1"/>
    </source>
</evidence>
<dbReference type="OMA" id="ANGANKM"/>
<dbReference type="PANTHER" id="PTHR14087">
    <property type="entry name" value="THYMOCYTE NUCLEAR PROTEIN 1"/>
    <property type="match status" value="1"/>
</dbReference>
<dbReference type="InterPro" id="IPR015947">
    <property type="entry name" value="PUA-like_sf"/>
</dbReference>
<dbReference type="Proteomes" id="UP000030641">
    <property type="component" value="Unassembled WGS sequence"/>
</dbReference>
<evidence type="ECO:0000256" key="2">
    <source>
        <dbReference type="ARBA" id="ARBA00014654"/>
    </source>
</evidence>
<feature type="compositionally biased region" description="Low complexity" evidence="5">
    <location>
        <begin position="112"/>
        <end position="123"/>
    </location>
</feature>
<dbReference type="Gene3D" id="3.10.590.10">
    <property type="entry name" value="ph1033 like domains"/>
    <property type="match status" value="1"/>
</dbReference>
<dbReference type="STRING" id="1043005.A0A074XZR6"/>
<dbReference type="GO" id="GO:0005634">
    <property type="term" value="C:nucleus"/>
    <property type="evidence" value="ECO:0007669"/>
    <property type="project" value="UniProtKB-SubCell"/>
</dbReference>
<dbReference type="FunFam" id="3.10.590.10:FF:000003">
    <property type="entry name" value="Thymocyte nuclear protein 1"/>
    <property type="match status" value="1"/>
</dbReference>
<feature type="region of interest" description="Disordered" evidence="5">
    <location>
        <begin position="1"/>
        <end position="186"/>
    </location>
</feature>
<keyword evidence="4" id="KW-0539">Nucleus</keyword>
<evidence type="ECO:0000256" key="1">
    <source>
        <dbReference type="ARBA" id="ARBA00004123"/>
    </source>
</evidence>
<protein>
    <recommendedName>
        <fullName evidence="2">Thymocyte nuclear protein 1</fullName>
    </recommendedName>
</protein>
<dbReference type="InterPro" id="IPR047197">
    <property type="entry name" value="THYN1-like_EVE"/>
</dbReference>
<evidence type="ECO:0000313" key="8">
    <source>
        <dbReference type="Proteomes" id="UP000030641"/>
    </source>
</evidence>
<evidence type="ECO:0000256" key="3">
    <source>
        <dbReference type="ARBA" id="ARBA00022553"/>
    </source>
</evidence>
<keyword evidence="8" id="KW-1185">Reference proteome</keyword>
<feature type="region of interest" description="Disordered" evidence="5">
    <location>
        <begin position="380"/>
        <end position="399"/>
    </location>
</feature>
<dbReference type="PANTHER" id="PTHR14087:SF7">
    <property type="entry name" value="THYMOCYTE NUCLEAR PROTEIN 1"/>
    <property type="match status" value="1"/>
</dbReference>
<reference evidence="7 8" key="1">
    <citation type="journal article" date="2014" name="BMC Genomics">
        <title>Genome sequencing of four Aureobasidium pullulans varieties: biotechnological potential, stress tolerance, and description of new species.</title>
        <authorList>
            <person name="Gostin Ar C."/>
            <person name="Ohm R.A."/>
            <person name="Kogej T."/>
            <person name="Sonjak S."/>
            <person name="Turk M."/>
            <person name="Zajc J."/>
            <person name="Zalar P."/>
            <person name="Grube M."/>
            <person name="Sun H."/>
            <person name="Han J."/>
            <person name="Sharma A."/>
            <person name="Chiniquy J."/>
            <person name="Ngan C.Y."/>
            <person name="Lipzen A."/>
            <person name="Barry K."/>
            <person name="Grigoriev I.V."/>
            <person name="Gunde-Cimerman N."/>
        </authorList>
    </citation>
    <scope>NUCLEOTIDE SEQUENCE [LARGE SCALE GENOMIC DNA]</scope>
    <source>
        <strain evidence="7 8">EXF-2481</strain>
    </source>
</reference>
<feature type="compositionally biased region" description="Low complexity" evidence="5">
    <location>
        <begin position="76"/>
        <end position="91"/>
    </location>
</feature>
<dbReference type="AlphaFoldDB" id="A0A074XZR6"/>
<organism evidence="7 8">
    <name type="scientific">Aureobasidium subglaciale (strain EXF-2481)</name>
    <name type="common">Aureobasidium pullulans var. subglaciale</name>
    <dbReference type="NCBI Taxonomy" id="1043005"/>
    <lineage>
        <taxon>Eukaryota</taxon>
        <taxon>Fungi</taxon>
        <taxon>Dikarya</taxon>
        <taxon>Ascomycota</taxon>
        <taxon>Pezizomycotina</taxon>
        <taxon>Dothideomycetes</taxon>
        <taxon>Dothideomycetidae</taxon>
        <taxon>Dothideales</taxon>
        <taxon>Saccotheciaceae</taxon>
        <taxon>Aureobasidium</taxon>
    </lineage>
</organism>
<keyword evidence="3" id="KW-0597">Phosphoprotein</keyword>
<name>A0A074XZR6_AURSE</name>
<accession>A0A074XZR6</accession>
<dbReference type="SMART" id="SM00384">
    <property type="entry name" value="AT_hook"/>
    <property type="match status" value="3"/>
</dbReference>